<evidence type="ECO:0000313" key="1">
    <source>
        <dbReference type="EMBL" id="KOX69480.1"/>
    </source>
</evidence>
<reference evidence="1 2" key="1">
    <citation type="submission" date="2015-07" db="EMBL/GenBank/DDBJ databases">
        <title>The genome of Melipona quadrifasciata.</title>
        <authorList>
            <person name="Pan H."/>
            <person name="Kapheim K."/>
        </authorList>
    </citation>
    <scope>NUCLEOTIDE SEQUENCE [LARGE SCALE GENOMIC DNA]</scope>
    <source>
        <strain evidence="1">0111107301</strain>
        <tissue evidence="1">Whole body</tissue>
    </source>
</reference>
<evidence type="ECO:0000313" key="2">
    <source>
        <dbReference type="Proteomes" id="UP000053105"/>
    </source>
</evidence>
<sequence length="90" mass="10482">MVEHQIQMIKPCTKSSLKSEWLLCDQAHLRQRAPIPETIESWQYFCSERGKNCCMNGNVQIVLSNSQHDSYFNFTCSREGPKRMLASRTQ</sequence>
<accession>A0A0M8ZR80</accession>
<gene>
    <name evidence="1" type="ORF">WN51_06564</name>
</gene>
<organism evidence="1 2">
    <name type="scientific">Melipona quadrifasciata</name>
    <dbReference type="NCBI Taxonomy" id="166423"/>
    <lineage>
        <taxon>Eukaryota</taxon>
        <taxon>Metazoa</taxon>
        <taxon>Ecdysozoa</taxon>
        <taxon>Arthropoda</taxon>
        <taxon>Hexapoda</taxon>
        <taxon>Insecta</taxon>
        <taxon>Pterygota</taxon>
        <taxon>Neoptera</taxon>
        <taxon>Endopterygota</taxon>
        <taxon>Hymenoptera</taxon>
        <taxon>Apocrita</taxon>
        <taxon>Aculeata</taxon>
        <taxon>Apoidea</taxon>
        <taxon>Anthophila</taxon>
        <taxon>Apidae</taxon>
        <taxon>Melipona</taxon>
    </lineage>
</organism>
<proteinExistence type="predicted"/>
<dbReference type="EMBL" id="KQ435889">
    <property type="protein sequence ID" value="KOX69480.1"/>
    <property type="molecule type" value="Genomic_DNA"/>
</dbReference>
<name>A0A0M8ZR80_9HYME</name>
<dbReference type="AlphaFoldDB" id="A0A0M8ZR80"/>
<keyword evidence="2" id="KW-1185">Reference proteome</keyword>
<protein>
    <submittedName>
        <fullName evidence="1">Uncharacterized protein</fullName>
    </submittedName>
</protein>
<dbReference type="Proteomes" id="UP000053105">
    <property type="component" value="Unassembled WGS sequence"/>
</dbReference>